<dbReference type="NCBIfam" id="NF038151">
    <property type="entry name" value="lanthi_synth_III"/>
    <property type="match status" value="1"/>
</dbReference>
<dbReference type="GO" id="GO:0004674">
    <property type="term" value="F:protein serine/threonine kinase activity"/>
    <property type="evidence" value="ECO:0007669"/>
    <property type="project" value="UniProtKB-KW"/>
</dbReference>
<keyword evidence="3" id="KW-1185">Reference proteome</keyword>
<comment type="caution">
    <text evidence="2">The sequence shown here is derived from an EMBL/GenBank/DDBJ whole genome shotgun (WGS) entry which is preliminary data.</text>
</comment>
<sequence>MVFMDARYEAFAMADPVFYDAMHSTSTAGESFAIAARPLPEGWRRYEQDDWFVFQPERTHAREQGWKIHASAALDVGEKVLEAVWDYCTAKGIGFKFLRSRAALSARVSKYAPRGYAGKLVTIYPASDQECEAILTELGAILDGTPNPYILSDLRWGEGPLFVRYGAFTNRYVVNDKGDVVPAIAAPDGTMVPDRRDPVFYTPPWVELPDFLQPAMAARQAVTVTDLPYAIDRVIHFSNGGGIYVATDNRTGERVVLKEGRPHAGLDSDGNDAVRRVEHEHAVLTRLAGIPGVPRVHDLFGVGEHKFLAMEFVEGDVLSKALVMKYPLIDAKATPEDYAAFTAWATDVHAKVAATIHAIHERGLVYGDLHLFNVIVTEDGVVRLLDFEVATEIDSGVRAGLGNQGFAPPYGTTGVEADEYSLACLRLALFLPMTNLLWLHRAKARHFAAIAAECFPVDRAFLDAGADVISPDTYETPPVLDPDDWPGLRDSLAKAILATATPERDDRLFPGDPEQFAIGGLGLANGAAGVLYALHATGAGRHEQYEEWLRSRALNPPGGTRPGLYDGLHGTAHVLEVLGHRQPALDVLAICLGEDWESLGPDLATGLSGVALNLLDAAERTGEPGLRDAGLRAADLVAAHALADDGTATLSGGTNPYAGLMRGRSGQALALLAAFDATGDAGFLDAAARALRGDLRCAAVRDNGSMEIDEGWRTMPYLDVGGAGLGIALNAYLARAHDDEFAAAIPRIELASSSRMYILPGLFSGRAGIAHWLALRDRNDPRVRRHIADLAWHALPYGGGLSFPGTALLRLSSDLATGTAGVLLAAGSALHEEPVGLPLLPVPTIPAPPGAVHQR</sequence>
<keyword evidence="2" id="KW-0723">Serine/threonine-protein kinase</keyword>
<dbReference type="InterPro" id="IPR053524">
    <property type="entry name" value="Aerial_hyphae_peptide-synth"/>
</dbReference>
<gene>
    <name evidence="2" type="ORF">Afil01_34420</name>
</gene>
<dbReference type="PROSITE" id="PS50011">
    <property type="entry name" value="PROTEIN_KINASE_DOM"/>
    <property type="match status" value="1"/>
</dbReference>
<dbReference type="InterPro" id="IPR057929">
    <property type="entry name" value="RamC_N"/>
</dbReference>
<dbReference type="Gene3D" id="1.10.510.10">
    <property type="entry name" value="Transferase(Phosphotransferase) domain 1"/>
    <property type="match status" value="1"/>
</dbReference>
<dbReference type="Pfam" id="PF00069">
    <property type="entry name" value="Pkinase"/>
    <property type="match status" value="1"/>
</dbReference>
<dbReference type="Gene3D" id="3.30.200.20">
    <property type="entry name" value="Phosphorylase Kinase, domain 1"/>
    <property type="match status" value="1"/>
</dbReference>
<keyword evidence="2" id="KW-0418">Kinase</keyword>
<feature type="domain" description="Protein kinase" evidence="1">
    <location>
        <begin position="229"/>
        <end position="497"/>
    </location>
</feature>
<dbReference type="Pfam" id="PF25816">
    <property type="entry name" value="RamC_N"/>
    <property type="match status" value="1"/>
</dbReference>
<evidence type="ECO:0000313" key="3">
    <source>
        <dbReference type="Proteomes" id="UP001165079"/>
    </source>
</evidence>
<evidence type="ECO:0000259" key="1">
    <source>
        <dbReference type="PROSITE" id="PS50011"/>
    </source>
</evidence>
<keyword evidence="2" id="KW-0808">Transferase</keyword>
<accession>A0A9W6WBD7</accession>
<dbReference type="SMART" id="SM00220">
    <property type="entry name" value="S_TKc"/>
    <property type="match status" value="1"/>
</dbReference>
<dbReference type="GO" id="GO:0005524">
    <property type="term" value="F:ATP binding"/>
    <property type="evidence" value="ECO:0007669"/>
    <property type="project" value="InterPro"/>
</dbReference>
<dbReference type="SUPFAM" id="SSF158745">
    <property type="entry name" value="LanC-like"/>
    <property type="match status" value="1"/>
</dbReference>
<reference evidence="2" key="1">
    <citation type="submission" date="2023-03" db="EMBL/GenBank/DDBJ databases">
        <title>Actinorhabdospora filicis NBRC 111898.</title>
        <authorList>
            <person name="Ichikawa N."/>
            <person name="Sato H."/>
            <person name="Tonouchi N."/>
        </authorList>
    </citation>
    <scope>NUCLEOTIDE SEQUENCE</scope>
    <source>
        <strain evidence="2">NBRC 111898</strain>
    </source>
</reference>
<dbReference type="EMBL" id="BSTX01000002">
    <property type="protein sequence ID" value="GLZ78635.1"/>
    <property type="molecule type" value="Genomic_DNA"/>
</dbReference>
<dbReference type="InterPro" id="IPR011009">
    <property type="entry name" value="Kinase-like_dom_sf"/>
</dbReference>
<dbReference type="Gene3D" id="1.50.10.20">
    <property type="match status" value="1"/>
</dbReference>
<dbReference type="InterPro" id="IPR000719">
    <property type="entry name" value="Prot_kinase_dom"/>
</dbReference>
<dbReference type="InterPro" id="IPR007822">
    <property type="entry name" value="LANC-like"/>
</dbReference>
<dbReference type="SMART" id="SM01260">
    <property type="entry name" value="LANC_like"/>
    <property type="match status" value="1"/>
</dbReference>
<dbReference type="AlphaFoldDB" id="A0A9W6WBD7"/>
<dbReference type="SUPFAM" id="SSF56112">
    <property type="entry name" value="Protein kinase-like (PK-like)"/>
    <property type="match status" value="1"/>
</dbReference>
<dbReference type="GO" id="GO:0031179">
    <property type="term" value="P:peptide modification"/>
    <property type="evidence" value="ECO:0007669"/>
    <property type="project" value="InterPro"/>
</dbReference>
<dbReference type="Proteomes" id="UP001165079">
    <property type="component" value="Unassembled WGS sequence"/>
</dbReference>
<dbReference type="InterPro" id="IPR058053">
    <property type="entry name" value="RamC_C"/>
</dbReference>
<evidence type="ECO:0000313" key="2">
    <source>
        <dbReference type="EMBL" id="GLZ78635.1"/>
    </source>
</evidence>
<dbReference type="CDD" id="cd04791">
    <property type="entry name" value="LanC_SerThrkinase"/>
    <property type="match status" value="1"/>
</dbReference>
<protein>
    <submittedName>
        <fullName evidence="2">Serine/threonine protein kinase</fullName>
    </submittedName>
</protein>
<organism evidence="2 3">
    <name type="scientific">Actinorhabdospora filicis</name>
    <dbReference type="NCBI Taxonomy" id="1785913"/>
    <lineage>
        <taxon>Bacteria</taxon>
        <taxon>Bacillati</taxon>
        <taxon>Actinomycetota</taxon>
        <taxon>Actinomycetes</taxon>
        <taxon>Micromonosporales</taxon>
        <taxon>Micromonosporaceae</taxon>
        <taxon>Actinorhabdospora</taxon>
    </lineage>
</organism>
<name>A0A9W6WBD7_9ACTN</name>
<proteinExistence type="predicted"/>